<evidence type="ECO:0000256" key="3">
    <source>
        <dbReference type="SAM" id="Phobius"/>
    </source>
</evidence>
<keyword evidence="1" id="KW-0175">Coiled coil</keyword>
<evidence type="ECO:0000313" key="4">
    <source>
        <dbReference type="EMBL" id="CAD8059304.1"/>
    </source>
</evidence>
<keyword evidence="3" id="KW-0472">Membrane</keyword>
<keyword evidence="3" id="KW-0812">Transmembrane</keyword>
<feature type="transmembrane region" description="Helical" evidence="3">
    <location>
        <begin position="1375"/>
        <end position="1393"/>
    </location>
</feature>
<feature type="transmembrane region" description="Helical" evidence="3">
    <location>
        <begin position="234"/>
        <end position="265"/>
    </location>
</feature>
<feature type="transmembrane region" description="Helical" evidence="3">
    <location>
        <begin position="558"/>
        <end position="577"/>
    </location>
</feature>
<keyword evidence="5" id="KW-1185">Reference proteome</keyword>
<feature type="transmembrane region" description="Helical" evidence="3">
    <location>
        <begin position="277"/>
        <end position="297"/>
    </location>
</feature>
<feature type="transmembrane region" description="Helical" evidence="3">
    <location>
        <begin position="1441"/>
        <end position="1461"/>
    </location>
</feature>
<feature type="coiled-coil region" evidence="1">
    <location>
        <begin position="911"/>
        <end position="938"/>
    </location>
</feature>
<feature type="transmembrane region" description="Helical" evidence="3">
    <location>
        <begin position="1473"/>
        <end position="1493"/>
    </location>
</feature>
<feature type="compositionally biased region" description="Polar residues" evidence="2">
    <location>
        <begin position="860"/>
        <end position="878"/>
    </location>
</feature>
<feature type="transmembrane region" description="Helical" evidence="3">
    <location>
        <begin position="660"/>
        <end position="679"/>
    </location>
</feature>
<organism evidence="4 5">
    <name type="scientific">Paramecium sonneborni</name>
    <dbReference type="NCBI Taxonomy" id="65129"/>
    <lineage>
        <taxon>Eukaryota</taxon>
        <taxon>Sar</taxon>
        <taxon>Alveolata</taxon>
        <taxon>Ciliophora</taxon>
        <taxon>Intramacronucleata</taxon>
        <taxon>Oligohymenophorea</taxon>
        <taxon>Peniculida</taxon>
        <taxon>Parameciidae</taxon>
        <taxon>Paramecium</taxon>
    </lineage>
</organism>
<feature type="transmembrane region" description="Helical" evidence="3">
    <location>
        <begin position="504"/>
        <end position="534"/>
    </location>
</feature>
<evidence type="ECO:0000313" key="5">
    <source>
        <dbReference type="Proteomes" id="UP000692954"/>
    </source>
</evidence>
<feature type="transmembrane region" description="Helical" evidence="3">
    <location>
        <begin position="168"/>
        <end position="192"/>
    </location>
</feature>
<feature type="transmembrane region" description="Helical" evidence="3">
    <location>
        <begin position="412"/>
        <end position="432"/>
    </location>
</feature>
<feature type="transmembrane region" description="Helical" evidence="3">
    <location>
        <begin position="637"/>
        <end position="654"/>
    </location>
</feature>
<reference evidence="4" key="1">
    <citation type="submission" date="2021-01" db="EMBL/GenBank/DDBJ databases">
        <authorList>
            <consortium name="Genoscope - CEA"/>
            <person name="William W."/>
        </authorList>
    </citation>
    <scope>NUCLEOTIDE SEQUENCE</scope>
</reference>
<comment type="caution">
    <text evidence="4">The sequence shown here is derived from an EMBL/GenBank/DDBJ whole genome shotgun (WGS) entry which is preliminary data.</text>
</comment>
<gene>
    <name evidence="4" type="ORF">PSON_ATCC_30995.1.T0130157</name>
</gene>
<evidence type="ECO:0000256" key="1">
    <source>
        <dbReference type="SAM" id="Coils"/>
    </source>
</evidence>
<feature type="transmembrane region" description="Helical" evidence="3">
    <location>
        <begin position="1499"/>
        <end position="1521"/>
    </location>
</feature>
<feature type="transmembrane region" description="Helical" evidence="3">
    <location>
        <begin position="699"/>
        <end position="720"/>
    </location>
</feature>
<feature type="transmembrane region" description="Helical" evidence="3">
    <location>
        <begin position="1414"/>
        <end position="1435"/>
    </location>
</feature>
<protein>
    <recommendedName>
        <fullName evidence="6">Transmembrane protein</fullName>
    </recommendedName>
</protein>
<keyword evidence="3" id="KW-1133">Transmembrane helix</keyword>
<feature type="transmembrane region" description="Helical" evidence="3">
    <location>
        <begin position="474"/>
        <end position="498"/>
    </location>
</feature>
<feature type="region of interest" description="Disordered" evidence="2">
    <location>
        <begin position="852"/>
        <end position="878"/>
    </location>
</feature>
<dbReference type="OrthoDB" id="301971at2759"/>
<accession>A0A8S1L949</accession>
<evidence type="ECO:0008006" key="6">
    <source>
        <dbReference type="Google" id="ProtNLM"/>
    </source>
</evidence>
<name>A0A8S1L949_9CILI</name>
<proteinExistence type="predicted"/>
<evidence type="ECO:0000256" key="2">
    <source>
        <dbReference type="SAM" id="MobiDB-lite"/>
    </source>
</evidence>
<dbReference type="Proteomes" id="UP000692954">
    <property type="component" value="Unassembled WGS sequence"/>
</dbReference>
<feature type="transmembrane region" description="Helical" evidence="3">
    <location>
        <begin position="444"/>
        <end position="465"/>
    </location>
</feature>
<feature type="transmembrane region" description="Helical" evidence="3">
    <location>
        <begin position="1282"/>
        <end position="1303"/>
    </location>
</feature>
<feature type="transmembrane region" description="Helical" evidence="3">
    <location>
        <begin position="589"/>
        <end position="609"/>
    </location>
</feature>
<feature type="transmembrane region" description="Helical" evidence="3">
    <location>
        <begin position="732"/>
        <end position="760"/>
    </location>
</feature>
<feature type="transmembrane region" description="Helical" evidence="3">
    <location>
        <begin position="349"/>
        <end position="370"/>
    </location>
</feature>
<dbReference type="EMBL" id="CAJJDN010000013">
    <property type="protein sequence ID" value="CAD8059304.1"/>
    <property type="molecule type" value="Genomic_DNA"/>
</dbReference>
<sequence length="1541" mass="180668">MQDGAPYHNYRQTEQDTQYQDVTNREQEMRNRNQILKSRSGIIRFTIPETEEATELSQLLNQNGIQPIIEPQSFFQKIQQKYNDFEEKFESYCTCRILQQNLSFSLNQLIITIVYWSTFFSVLSESIAIQNSQIIENDKIRQQLAQQLPVYAFLYTISSQICQQRKEFFLWIVLFGGLIITPTFVLIGYHLNLFGNHEGFSEDYIGVGYCILSISIFINSLVNRGLLYFIQKVSSALIATLFNCSFCVLISYFILFKIVAFILLIQSTKMEDIMDNITSIIAPSTFLVIFGFSFFLLRGLFYLRQKTIKQDLYQLSLYKYADEQIKEEYLNYKMNKKAKNIFKKLKLEYIVPIFISICYATIEIICYIYLILGLQSYEFEQIITFGFLLIGTPIFMILGIVISNSRIKKSNLYLFTSLLFSVILSVICIKVWSLTFEIQYIKSISRLIGICPLIISLMWLTVAFFRSEKKYQKLFVMFFSCFSFALPLGIFLTFQAYFDDENFYIAAIVLICIGIIPIIFLIIYYLIVVIIYLIKLPQQAEKLLFYAYEYVNLKNYGVWYNSICYILSFYFICYFAWNEPITATGTKKGTIIGLLSIHSILFILTNHALSFEAKEKKPDIDEIIPSSQKLLNRVQDSTLIGILLPLIVLLPIGVSVDNEVTKNALIANAIGLPLSFLYYKYQISLKQESVLYQDFIQPLVVILVWTFIIGPIGTLFPILADYYENSSEEFALFAQLAVAYTILIIIISVTIVSIFYSVLLNKEQLEMKKKEVLKVVMKEFSDNGVYATEEISSLLFVRYVQHRNAIKLQNDLIKGDPVNMYEHPDPSENKNIKNILVTKQDYENKMKLEQLKERKRQSSRKTITASIDNQSLSSADTTTEQREQSGFLQAVQDCLFSCLLCKLGYYELEEIESYKVRKEEVEKEIKKEKIRREKQIAQKIRSQKRNSTILQLDKIENDQFLPLKNTPQRSKRFWSAVYQFFNEKNDFTLILEILALEYDTQTLQQYQSFQQKDEKFTLNEEDFALLIYDNFREENLSYIEILQKIAVDKYSYFLQEIPNLKQLIRDQNEDDSIFSKEILDKIKNLKNDERKKLNQIMILRPIQGLKQDQIQEQIKQQELEEMYKIQIEYQIELDELNKKYRIQRDPSECEIKLWKICKSIHTFIWITPKKYTQKFMNQLADLYSKIAPLQPKEDPINEDWKKIAPLICNTLIDEFNKFDRKSKEQEFDFKLTITNFLAVFLRCYDLYGLITLAFDSQVGWLGNKSEFKPIKMVDYSAIWSEYNFFFFMAMVMSIAYIVLGIQASKQIADNSFGYDQDGQIAGIKSLRFWLSKTIQIISGQFIFVMKTYIDAFICDYSEYPYTLVRQPSVECMSDFHFLYISLAIIGCGIYYPLSTYLQPTFQFMDRSLDLKYKSNFVVLYIQAKLLILGSSSVFSNLQESAYQYQMLLAFLVMAGLVYFHFKLNPSYIKWFNTVDRSMLLILCYFYFGAFVIMLSKSVYAGWAISLTLTVVTLAYLLYFLIKEYRTYRNIKVNQVRPVVEQ</sequence>
<feature type="transmembrane region" description="Helical" evidence="3">
    <location>
        <begin position="204"/>
        <end position="222"/>
    </location>
</feature>
<feature type="transmembrane region" description="Helical" evidence="3">
    <location>
        <begin position="382"/>
        <end position="400"/>
    </location>
</feature>